<dbReference type="Gene3D" id="3.40.50.2000">
    <property type="entry name" value="Glycogen Phosphorylase B"/>
    <property type="match status" value="1"/>
</dbReference>
<dbReference type="Pfam" id="PF13692">
    <property type="entry name" value="Glyco_trans_1_4"/>
    <property type="match status" value="1"/>
</dbReference>
<dbReference type="EMBL" id="VITR01000010">
    <property type="protein sequence ID" value="TWB39550.1"/>
    <property type="molecule type" value="Genomic_DNA"/>
</dbReference>
<sequence length="437" mass="47885">MDTLFSPPPPSAPALRIAFVTTRDLAQRNGRTPIMGHILDALRRRHTVEVLTLRSVLQGGAVDRLGAASAWLSGLATGRPRPLQCLLYAGPREVERMAAHIRRGAFDAVYLDTVRCQTLLRALRRALPDLHIVTDFDDLMSRRMTYLRHHRMPLLTGHVGPHFPRWARRLAEGPLARMVTAYEAGTLPAAEREVMRASSVTVLLSPVERQMLCQRAPVDVGTARSAPVVRAIPPGVPLQARPWAQIPAQGGRETAQALRFVFIGSDRQLQNRTAIDFLLAEWRRLAPATPLHIHGRQTRPLADVPGVHWHGYADDLAQVYRPGSIALVPALVAGGIKTKVAEAWSWGCPVLGNRTAMEGLRPPGYPLMVPEDQWGPYLTQPEAYAELWADAALKGAAFVARALSPAGFERAWEMTLRPRATAAAAGMAWADAEQASG</sequence>
<organism evidence="1 2">
    <name type="scientific">Nitrospirillum amazonense</name>
    <dbReference type="NCBI Taxonomy" id="28077"/>
    <lineage>
        <taxon>Bacteria</taxon>
        <taxon>Pseudomonadati</taxon>
        <taxon>Pseudomonadota</taxon>
        <taxon>Alphaproteobacteria</taxon>
        <taxon>Rhodospirillales</taxon>
        <taxon>Azospirillaceae</taxon>
        <taxon>Nitrospirillum</taxon>
    </lineage>
</organism>
<dbReference type="AlphaFoldDB" id="A0A560H1N9"/>
<dbReference type="GO" id="GO:0016740">
    <property type="term" value="F:transferase activity"/>
    <property type="evidence" value="ECO:0007669"/>
    <property type="project" value="UniProtKB-KW"/>
</dbReference>
<protein>
    <submittedName>
        <fullName evidence="1">Glycosyl transferase family 1</fullName>
    </submittedName>
</protein>
<evidence type="ECO:0000313" key="1">
    <source>
        <dbReference type="EMBL" id="TWB39550.1"/>
    </source>
</evidence>
<accession>A0A560H1N9</accession>
<reference evidence="1 2" key="1">
    <citation type="submission" date="2019-06" db="EMBL/GenBank/DDBJ databases">
        <title>Genomic Encyclopedia of Type Strains, Phase IV (KMG-V): Genome sequencing to study the core and pangenomes of soil and plant-associated prokaryotes.</title>
        <authorList>
            <person name="Whitman W."/>
        </authorList>
    </citation>
    <scope>NUCLEOTIDE SEQUENCE [LARGE SCALE GENOMIC DNA]</scope>
    <source>
        <strain evidence="1 2">BR 11622</strain>
    </source>
</reference>
<dbReference type="SUPFAM" id="SSF53756">
    <property type="entry name" value="UDP-Glycosyltransferase/glycogen phosphorylase"/>
    <property type="match status" value="1"/>
</dbReference>
<proteinExistence type="predicted"/>
<name>A0A560H1N9_9PROT</name>
<keyword evidence="1" id="KW-0808">Transferase</keyword>
<dbReference type="Proteomes" id="UP000315751">
    <property type="component" value="Unassembled WGS sequence"/>
</dbReference>
<dbReference type="OrthoDB" id="7815474at2"/>
<dbReference type="RefSeq" id="WP_145733908.1">
    <property type="nucleotide sequence ID" value="NZ_VITR01000010.1"/>
</dbReference>
<keyword evidence="2" id="KW-1185">Reference proteome</keyword>
<evidence type="ECO:0000313" key="2">
    <source>
        <dbReference type="Proteomes" id="UP000315751"/>
    </source>
</evidence>
<comment type="caution">
    <text evidence="1">The sequence shown here is derived from an EMBL/GenBank/DDBJ whole genome shotgun (WGS) entry which is preliminary data.</text>
</comment>
<gene>
    <name evidence="1" type="ORF">FBZ90_11014</name>
</gene>